<gene>
    <name evidence="1" type="ORF">THAOC_13859</name>
</gene>
<accession>K0SIZ8</accession>
<dbReference type="EMBL" id="AGNL01016037">
    <property type="protein sequence ID" value="EJK65295.1"/>
    <property type="molecule type" value="Genomic_DNA"/>
</dbReference>
<dbReference type="AlphaFoldDB" id="K0SIZ8"/>
<keyword evidence="2" id="KW-1185">Reference proteome</keyword>
<evidence type="ECO:0000313" key="1">
    <source>
        <dbReference type="EMBL" id="EJK65295.1"/>
    </source>
</evidence>
<reference evidence="1 2" key="1">
    <citation type="journal article" date="2012" name="Genome Biol.">
        <title>Genome and low-iron response of an oceanic diatom adapted to chronic iron limitation.</title>
        <authorList>
            <person name="Lommer M."/>
            <person name="Specht M."/>
            <person name="Roy A.S."/>
            <person name="Kraemer L."/>
            <person name="Andreson R."/>
            <person name="Gutowska M.A."/>
            <person name="Wolf J."/>
            <person name="Bergner S.V."/>
            <person name="Schilhabel M.B."/>
            <person name="Klostermeier U.C."/>
            <person name="Beiko R.G."/>
            <person name="Rosenstiel P."/>
            <person name="Hippler M."/>
            <person name="Laroche J."/>
        </authorList>
    </citation>
    <scope>NUCLEOTIDE SEQUENCE [LARGE SCALE GENOMIC DNA]</scope>
    <source>
        <strain evidence="1 2">CCMP1005</strain>
    </source>
</reference>
<comment type="caution">
    <text evidence="1">The sequence shown here is derived from an EMBL/GenBank/DDBJ whole genome shotgun (WGS) entry which is preliminary data.</text>
</comment>
<evidence type="ECO:0000313" key="2">
    <source>
        <dbReference type="Proteomes" id="UP000266841"/>
    </source>
</evidence>
<name>K0SIZ8_THAOC</name>
<sequence>MLSSCYIIVLKDHNGLASSHDVRAMNKIPFKVPHFFKLGHLPGEYLAQNGIILPDRDLFLAAFLTTYLTAGLQVPKEQAAPSGPSAAALTFNNKKSVTVRCIGGSACDREEFYRARTGTTEFSCQCNLEKESRDMVLVGYTSAVTAR</sequence>
<proteinExistence type="predicted"/>
<protein>
    <submittedName>
        <fullName evidence="1">Uncharacterized protein</fullName>
    </submittedName>
</protein>
<organism evidence="1 2">
    <name type="scientific">Thalassiosira oceanica</name>
    <name type="common">Marine diatom</name>
    <dbReference type="NCBI Taxonomy" id="159749"/>
    <lineage>
        <taxon>Eukaryota</taxon>
        <taxon>Sar</taxon>
        <taxon>Stramenopiles</taxon>
        <taxon>Ochrophyta</taxon>
        <taxon>Bacillariophyta</taxon>
        <taxon>Coscinodiscophyceae</taxon>
        <taxon>Thalassiosirophycidae</taxon>
        <taxon>Thalassiosirales</taxon>
        <taxon>Thalassiosiraceae</taxon>
        <taxon>Thalassiosira</taxon>
    </lineage>
</organism>
<dbReference type="Proteomes" id="UP000266841">
    <property type="component" value="Unassembled WGS sequence"/>
</dbReference>